<dbReference type="SMART" id="SM00355">
    <property type="entry name" value="ZnF_C2H2"/>
    <property type="match status" value="6"/>
</dbReference>
<feature type="domain" description="C2H2-type" evidence="13">
    <location>
        <begin position="275"/>
        <end position="302"/>
    </location>
</feature>
<evidence type="ECO:0000256" key="10">
    <source>
        <dbReference type="ARBA" id="ARBA00023242"/>
    </source>
</evidence>
<feature type="domain" description="C2H2-type" evidence="13">
    <location>
        <begin position="246"/>
        <end position="274"/>
    </location>
</feature>
<accession>A0A3B5R351</accession>
<name>A0A3B5R351_XIPMA</name>
<keyword evidence="4" id="KW-0677">Repeat</keyword>
<dbReference type="FunFam" id="3.30.160.60:FF:000100">
    <property type="entry name" value="Zinc finger 45-like"/>
    <property type="match status" value="1"/>
</dbReference>
<dbReference type="Ensembl" id="ENSXMAT00000027642.1">
    <property type="protein sequence ID" value="ENSXMAP00000037704.1"/>
    <property type="gene ID" value="ENSXMAG00000024816.1"/>
</dbReference>
<dbReference type="GeneTree" id="ENSGT00940000154446"/>
<keyword evidence="7" id="KW-0805">Transcription regulation</keyword>
<evidence type="ECO:0000256" key="12">
    <source>
        <dbReference type="SAM" id="MobiDB-lite"/>
    </source>
</evidence>
<dbReference type="OMA" id="SSSETEX"/>
<sequence>MHLFHVFPAGNQQLWVVKEEVPDVSSSSLDQQNLTCSQVKNEEEEQWISQEVEQVTVKKEEEEPQLPEVHLIKSEDSRQTETPTSSSAEQMKTESDGEISGGTEPDREPDPSTNLQPNIEEKYSASSETEVSDEGEDDNISGSGSENEDSDEDWREPRTCQSGVNSKVGCKAAKKAFSCPDCGKQFVRKQICSVEKKHSKRKRNGDSQTRLKPGRKSFSCDNCGKTFKKLAALKCHIRTHCGAKSVVCKDYCGKSFTSQDHFKSHRRLHTGERPFACDKCGKTFSHKHTLKIHMTSHTGAKPFQCELCHRKFTSNGGLKNHMTIHVGEKPFACSDCGRCFRLKSDLKVNSVIHVRHHEPLKLNYFAIF</sequence>
<dbReference type="PROSITE" id="PS50157">
    <property type="entry name" value="ZINC_FINGER_C2H2_2"/>
    <property type="match status" value="5"/>
</dbReference>
<evidence type="ECO:0000256" key="6">
    <source>
        <dbReference type="ARBA" id="ARBA00022833"/>
    </source>
</evidence>
<proteinExistence type="inferred from homology"/>
<evidence type="ECO:0000259" key="13">
    <source>
        <dbReference type="PROSITE" id="PS50157"/>
    </source>
</evidence>
<dbReference type="Gene3D" id="3.30.160.60">
    <property type="entry name" value="Classic Zinc Finger"/>
    <property type="match status" value="5"/>
</dbReference>
<feature type="compositionally biased region" description="Basic and acidic residues" evidence="12">
    <location>
        <begin position="70"/>
        <end position="79"/>
    </location>
</feature>
<reference evidence="14" key="4">
    <citation type="submission" date="2025-09" db="UniProtKB">
        <authorList>
            <consortium name="Ensembl"/>
        </authorList>
    </citation>
    <scope>IDENTIFICATION</scope>
    <source>
        <strain evidence="14">JP 163 A</strain>
    </source>
</reference>
<feature type="domain" description="C2H2-type" evidence="13">
    <location>
        <begin position="331"/>
        <end position="358"/>
    </location>
</feature>
<dbReference type="FunFam" id="3.30.160.60:FF:003288">
    <property type="entry name" value="Uncharacterized protein"/>
    <property type="match status" value="1"/>
</dbReference>
<evidence type="ECO:0000256" key="1">
    <source>
        <dbReference type="ARBA" id="ARBA00004123"/>
    </source>
</evidence>
<reference evidence="15" key="1">
    <citation type="submission" date="2012-01" db="EMBL/GenBank/DDBJ databases">
        <authorList>
            <person name="Walter R."/>
            <person name="Schartl M."/>
            <person name="Warren W."/>
        </authorList>
    </citation>
    <scope>NUCLEOTIDE SEQUENCE [LARGE SCALE GENOMIC DNA]</scope>
    <source>
        <strain evidence="15">JP 163 A</strain>
    </source>
</reference>
<dbReference type="GO" id="GO:0008270">
    <property type="term" value="F:zinc ion binding"/>
    <property type="evidence" value="ECO:0007669"/>
    <property type="project" value="UniProtKB-KW"/>
</dbReference>
<protein>
    <recommendedName>
        <fullName evidence="13">C2H2-type domain-containing protein</fullName>
    </recommendedName>
</protein>
<keyword evidence="15" id="KW-1185">Reference proteome</keyword>
<comment type="similarity">
    <text evidence="2">Belongs to the krueppel C2H2-type zinc-finger protein family.</text>
</comment>
<feature type="compositionally biased region" description="Polar residues" evidence="12">
    <location>
        <begin position="80"/>
        <end position="90"/>
    </location>
</feature>
<evidence type="ECO:0000256" key="2">
    <source>
        <dbReference type="ARBA" id="ARBA00006991"/>
    </source>
</evidence>
<evidence type="ECO:0000256" key="8">
    <source>
        <dbReference type="ARBA" id="ARBA00023125"/>
    </source>
</evidence>
<keyword evidence="3" id="KW-0479">Metal-binding</keyword>
<dbReference type="FunFam" id="3.30.160.60:FF:000264">
    <property type="entry name" value="Zinc finger protein 236"/>
    <property type="match status" value="1"/>
</dbReference>
<evidence type="ECO:0000256" key="11">
    <source>
        <dbReference type="PROSITE-ProRule" id="PRU00042"/>
    </source>
</evidence>
<reference evidence="15" key="2">
    <citation type="journal article" date="2013" name="Nat. Genet.">
        <title>The genome of the platyfish, Xiphophorus maculatus, provides insights into evolutionary adaptation and several complex traits.</title>
        <authorList>
            <person name="Schartl M."/>
            <person name="Walter R.B."/>
            <person name="Shen Y."/>
            <person name="Garcia T."/>
            <person name="Catchen J."/>
            <person name="Amores A."/>
            <person name="Braasch I."/>
            <person name="Chalopin D."/>
            <person name="Volff J.N."/>
            <person name="Lesch K.P."/>
            <person name="Bisazza A."/>
            <person name="Minx P."/>
            <person name="Hillier L."/>
            <person name="Wilson R.K."/>
            <person name="Fuerstenberg S."/>
            <person name="Boore J."/>
            <person name="Searle S."/>
            <person name="Postlethwait J.H."/>
            <person name="Warren W.C."/>
        </authorList>
    </citation>
    <scope>NUCLEOTIDE SEQUENCE [LARGE SCALE GENOMIC DNA]</scope>
    <source>
        <strain evidence="15">JP 163 A</strain>
    </source>
</reference>
<feature type="region of interest" description="Disordered" evidence="12">
    <location>
        <begin position="55"/>
        <end position="164"/>
    </location>
</feature>
<dbReference type="PROSITE" id="PS00028">
    <property type="entry name" value="ZINC_FINGER_C2H2_1"/>
    <property type="match status" value="4"/>
</dbReference>
<evidence type="ECO:0000256" key="4">
    <source>
        <dbReference type="ARBA" id="ARBA00022737"/>
    </source>
</evidence>
<comment type="subcellular location">
    <subcellularLocation>
        <location evidence="1">Nucleus</location>
    </subcellularLocation>
</comment>
<dbReference type="FunFam" id="3.30.160.60:FF:000446">
    <property type="entry name" value="Zinc finger protein"/>
    <property type="match status" value="1"/>
</dbReference>
<dbReference type="GO" id="GO:0005634">
    <property type="term" value="C:nucleus"/>
    <property type="evidence" value="ECO:0007669"/>
    <property type="project" value="UniProtKB-ARBA"/>
</dbReference>
<feature type="domain" description="C2H2-type" evidence="13">
    <location>
        <begin position="303"/>
        <end position="330"/>
    </location>
</feature>
<dbReference type="PANTHER" id="PTHR46105">
    <property type="entry name" value="AGAP004733-PA"/>
    <property type="match status" value="1"/>
</dbReference>
<dbReference type="InterPro" id="IPR013087">
    <property type="entry name" value="Znf_C2H2_type"/>
</dbReference>
<reference evidence="14" key="3">
    <citation type="submission" date="2025-08" db="UniProtKB">
        <authorList>
            <consortium name="Ensembl"/>
        </authorList>
    </citation>
    <scope>IDENTIFICATION</scope>
    <source>
        <strain evidence="14">JP 163 A</strain>
    </source>
</reference>
<dbReference type="PANTHER" id="PTHR46105:SF5">
    <property type="entry name" value="ZINC FINGER AND BTB DOMAIN-CONTAINING PROTEIN 44 ISOFORM X1"/>
    <property type="match status" value="1"/>
</dbReference>
<keyword evidence="8" id="KW-0238">DNA-binding</keyword>
<evidence type="ECO:0000256" key="5">
    <source>
        <dbReference type="ARBA" id="ARBA00022771"/>
    </source>
</evidence>
<dbReference type="InterPro" id="IPR036236">
    <property type="entry name" value="Znf_C2H2_sf"/>
</dbReference>
<evidence type="ECO:0000313" key="14">
    <source>
        <dbReference type="Ensembl" id="ENSXMAP00000037704.1"/>
    </source>
</evidence>
<dbReference type="SUPFAM" id="SSF57667">
    <property type="entry name" value="beta-beta-alpha zinc fingers"/>
    <property type="match status" value="3"/>
</dbReference>
<organism evidence="14 15">
    <name type="scientific">Xiphophorus maculatus</name>
    <name type="common">Southern platyfish</name>
    <name type="synonym">Platypoecilus maculatus</name>
    <dbReference type="NCBI Taxonomy" id="8083"/>
    <lineage>
        <taxon>Eukaryota</taxon>
        <taxon>Metazoa</taxon>
        <taxon>Chordata</taxon>
        <taxon>Craniata</taxon>
        <taxon>Vertebrata</taxon>
        <taxon>Euteleostomi</taxon>
        <taxon>Actinopterygii</taxon>
        <taxon>Neopterygii</taxon>
        <taxon>Teleostei</taxon>
        <taxon>Neoteleostei</taxon>
        <taxon>Acanthomorphata</taxon>
        <taxon>Ovalentaria</taxon>
        <taxon>Atherinomorphae</taxon>
        <taxon>Cyprinodontiformes</taxon>
        <taxon>Poeciliidae</taxon>
        <taxon>Poeciliinae</taxon>
        <taxon>Xiphophorus</taxon>
    </lineage>
</organism>
<keyword evidence="10" id="KW-0539">Nucleus</keyword>
<keyword evidence="5 11" id="KW-0863">Zinc-finger</keyword>
<dbReference type="Proteomes" id="UP000002852">
    <property type="component" value="Unassembled WGS sequence"/>
</dbReference>
<dbReference type="InterPro" id="IPR050457">
    <property type="entry name" value="ZnFinger_BTB_dom_contain"/>
</dbReference>
<dbReference type="GO" id="GO:0000978">
    <property type="term" value="F:RNA polymerase II cis-regulatory region sequence-specific DNA binding"/>
    <property type="evidence" value="ECO:0007669"/>
    <property type="project" value="TreeGrafter"/>
</dbReference>
<dbReference type="Pfam" id="PF00096">
    <property type="entry name" value="zf-C2H2"/>
    <property type="match status" value="4"/>
</dbReference>
<dbReference type="GO" id="GO:0000981">
    <property type="term" value="F:DNA-binding transcription factor activity, RNA polymerase II-specific"/>
    <property type="evidence" value="ECO:0007669"/>
    <property type="project" value="TreeGrafter"/>
</dbReference>
<evidence type="ECO:0000313" key="15">
    <source>
        <dbReference type="Proteomes" id="UP000002852"/>
    </source>
</evidence>
<dbReference type="InParanoid" id="A0A3B5R351"/>
<evidence type="ECO:0000256" key="9">
    <source>
        <dbReference type="ARBA" id="ARBA00023163"/>
    </source>
</evidence>
<feature type="compositionally biased region" description="Acidic residues" evidence="12">
    <location>
        <begin position="130"/>
        <end position="139"/>
    </location>
</feature>
<dbReference type="AlphaFoldDB" id="A0A3B5R351"/>
<feature type="domain" description="C2H2-type" evidence="13">
    <location>
        <begin position="218"/>
        <end position="245"/>
    </location>
</feature>
<keyword evidence="9" id="KW-0804">Transcription</keyword>
<keyword evidence="6" id="KW-0862">Zinc</keyword>
<evidence type="ECO:0000256" key="3">
    <source>
        <dbReference type="ARBA" id="ARBA00022723"/>
    </source>
</evidence>
<evidence type="ECO:0000256" key="7">
    <source>
        <dbReference type="ARBA" id="ARBA00023015"/>
    </source>
</evidence>